<proteinExistence type="predicted"/>
<dbReference type="AlphaFoldDB" id="A0A646NZC5"/>
<sequence length="137" mass="15350">MSEQNRTVGTYIGTMPEDIYIRLGEIWDGDTGPQKVTKKIYTTHNNMNYDIQVYGIFQGDQKKDAPERKKTSQSESSAPYALPLPPNLKPGTPEAFLSIGIGDIHRTDDGTQRRVANKAFREQSNGMIAIEIIYDPS</sequence>
<protein>
    <submittedName>
        <fullName evidence="2">Uncharacterized protein</fullName>
    </submittedName>
</protein>
<reference evidence="2 3" key="1">
    <citation type="submission" date="2019-08" db="EMBL/GenBank/DDBJ databases">
        <title>Pseudomonas haemolytica sp. nov. isolated from raw milk and skim milk concentrate.</title>
        <authorList>
            <person name="Hofmann K."/>
            <person name="Huptas C."/>
            <person name="Doll E."/>
            <person name="Scherer S."/>
            <person name="Wenning M."/>
        </authorList>
    </citation>
    <scope>NUCLEOTIDE SEQUENCE [LARGE SCALE GENOMIC DNA]</scope>
    <source>
        <strain evidence="2 3">DSM 108988</strain>
    </source>
</reference>
<evidence type="ECO:0000313" key="3">
    <source>
        <dbReference type="Proteomes" id="UP000432048"/>
    </source>
</evidence>
<organism evidence="2 3">
    <name type="scientific">Pseudomonas haemolytica</name>
    <dbReference type="NCBI Taxonomy" id="2600065"/>
    <lineage>
        <taxon>Bacteria</taxon>
        <taxon>Pseudomonadati</taxon>
        <taxon>Pseudomonadota</taxon>
        <taxon>Gammaproteobacteria</taxon>
        <taxon>Pseudomonadales</taxon>
        <taxon>Pseudomonadaceae</taxon>
        <taxon>Pseudomonas</taxon>
    </lineage>
</organism>
<comment type="caution">
    <text evidence="2">The sequence shown here is derived from an EMBL/GenBank/DDBJ whole genome shotgun (WGS) entry which is preliminary data.</text>
</comment>
<evidence type="ECO:0000256" key="1">
    <source>
        <dbReference type="SAM" id="MobiDB-lite"/>
    </source>
</evidence>
<accession>A0A646NZC5</accession>
<feature type="region of interest" description="Disordered" evidence="1">
    <location>
        <begin position="60"/>
        <end position="91"/>
    </location>
</feature>
<dbReference type="EMBL" id="VOIX01000005">
    <property type="protein sequence ID" value="MRJ21492.1"/>
    <property type="molecule type" value="Genomic_DNA"/>
</dbReference>
<feature type="compositionally biased region" description="Basic and acidic residues" evidence="1">
    <location>
        <begin position="60"/>
        <end position="72"/>
    </location>
</feature>
<name>A0A646NZC5_9PSED</name>
<dbReference type="RefSeq" id="WP_153838706.1">
    <property type="nucleotide sequence ID" value="NZ_VOIX01000005.1"/>
</dbReference>
<evidence type="ECO:0000313" key="2">
    <source>
        <dbReference type="EMBL" id="MRJ21492.1"/>
    </source>
</evidence>
<gene>
    <name evidence="2" type="ORF">FRT60_14300</name>
</gene>
<dbReference type="Proteomes" id="UP000432048">
    <property type="component" value="Unassembled WGS sequence"/>
</dbReference>